<organism evidence="1">
    <name type="scientific">Streptomyces sp. NBC_01393</name>
    <dbReference type="NCBI Taxonomy" id="2903851"/>
    <lineage>
        <taxon>Bacteria</taxon>
        <taxon>Bacillati</taxon>
        <taxon>Actinomycetota</taxon>
        <taxon>Actinomycetes</taxon>
        <taxon>Kitasatosporales</taxon>
        <taxon>Streptomycetaceae</taxon>
        <taxon>Streptomyces</taxon>
    </lineage>
</organism>
<sequence>MTTKPSGSVGRFVAALRPRGARSEMRALAVELGRVLRRRIDTPVDMRELAQALCEEMSRRRGGRPVQLRFERFPDEIEVTGLWMEFGDFDLVVVEERAETVQQLVILGHELWHMKEGHRDHHVDGARAVARAALSDRSGWHDSGPRATPFRQEVARAVAARDGSRQADEARAEAFGLQLASVFRTWVTGPGDSAPVDPVGRAIETSLGYRRPQD</sequence>
<gene>
    <name evidence="1" type="ORF">OG699_15585</name>
</gene>
<dbReference type="AlphaFoldDB" id="A0AAU3HYW7"/>
<accession>A0AAU3HYW7</accession>
<name>A0AAU3HYW7_9ACTN</name>
<dbReference type="EMBL" id="CP109546">
    <property type="protein sequence ID" value="WTZ09292.1"/>
    <property type="molecule type" value="Genomic_DNA"/>
</dbReference>
<evidence type="ECO:0000313" key="1">
    <source>
        <dbReference type="EMBL" id="WTZ09292.1"/>
    </source>
</evidence>
<reference evidence="1" key="1">
    <citation type="submission" date="2022-10" db="EMBL/GenBank/DDBJ databases">
        <title>The complete genomes of actinobacterial strains from the NBC collection.</title>
        <authorList>
            <person name="Joergensen T.S."/>
            <person name="Alvarez Arevalo M."/>
            <person name="Sterndorff E.B."/>
            <person name="Faurdal D."/>
            <person name="Vuksanovic O."/>
            <person name="Mourched A.-S."/>
            <person name="Charusanti P."/>
            <person name="Shaw S."/>
            <person name="Blin K."/>
            <person name="Weber T."/>
        </authorList>
    </citation>
    <scope>NUCLEOTIDE SEQUENCE</scope>
    <source>
        <strain evidence="1">NBC_01393</strain>
    </source>
</reference>
<protein>
    <submittedName>
        <fullName evidence="1">Toxin-antitoxin system, toxin component</fullName>
    </submittedName>
</protein>
<proteinExistence type="predicted"/>